<protein>
    <submittedName>
        <fullName evidence="1">Uncharacterized protein</fullName>
    </submittedName>
</protein>
<evidence type="ECO:0000313" key="1">
    <source>
        <dbReference type="EMBL" id="RJF68325.1"/>
    </source>
</evidence>
<dbReference type="Proteomes" id="UP000285523">
    <property type="component" value="Unassembled WGS sequence"/>
</dbReference>
<evidence type="ECO:0000313" key="2">
    <source>
        <dbReference type="Proteomes" id="UP000285523"/>
    </source>
</evidence>
<reference evidence="1 2" key="1">
    <citation type="submission" date="2018-09" db="EMBL/GenBank/DDBJ databases">
        <title>Draft genome sequence of Rhodopseudomonas palustris 2.1.18.</title>
        <authorList>
            <person name="Robertson S.L."/>
            <person name="Meyer T.E."/>
            <person name="Kyndt J.A."/>
        </authorList>
    </citation>
    <scope>NUCLEOTIDE SEQUENCE [LARGE SCALE GENOMIC DNA]</scope>
    <source>
        <strain evidence="1 2">2.1.18</strain>
    </source>
</reference>
<organism evidence="1 2">
    <name type="scientific">Rhodopseudomonas palustris</name>
    <dbReference type="NCBI Taxonomy" id="1076"/>
    <lineage>
        <taxon>Bacteria</taxon>
        <taxon>Pseudomonadati</taxon>
        <taxon>Pseudomonadota</taxon>
        <taxon>Alphaproteobacteria</taxon>
        <taxon>Hyphomicrobiales</taxon>
        <taxon>Nitrobacteraceae</taxon>
        <taxon>Rhodopseudomonas</taxon>
    </lineage>
</organism>
<dbReference type="EMBL" id="QYYD01000030">
    <property type="protein sequence ID" value="RJF68325.1"/>
    <property type="molecule type" value="Genomic_DNA"/>
</dbReference>
<comment type="caution">
    <text evidence="1">The sequence shown here is derived from an EMBL/GenBank/DDBJ whole genome shotgun (WGS) entry which is preliminary data.</text>
</comment>
<dbReference type="AlphaFoldDB" id="A0A418UYI9"/>
<proteinExistence type="predicted"/>
<gene>
    <name evidence="1" type="ORF">D4Q52_22620</name>
</gene>
<accession>A0A418UYI9</accession>
<dbReference type="RefSeq" id="WP_119858830.1">
    <property type="nucleotide sequence ID" value="NZ_QYYD01000030.1"/>
</dbReference>
<sequence length="215" mass="24168">MARRANSRFADYDASVFVNCPFDASYRPLFDGIVFTVILCGFRARCALEIDDGSQTRIDKIFAIIEECRYGVHDLSRTELDAVSGLPRFNMPLELGMFLGVKRSGLDIQKRKICLVCDTEPYRYQKFVSDIAGQDIRAHGGDVKKVIRAVRDWLRTCSGRALPGGAEVYRRYCLFETALPKICVSAAVDPAELTFADFSVFVAEWLKLDLAERAS</sequence>
<dbReference type="OrthoDB" id="7596615at2"/>
<name>A0A418UYI9_RHOPL</name>